<dbReference type="GO" id="GO:0016020">
    <property type="term" value="C:membrane"/>
    <property type="evidence" value="ECO:0007669"/>
    <property type="project" value="GOC"/>
</dbReference>
<keyword evidence="2" id="KW-0325">Glycoprotein</keyword>
<feature type="binding site" evidence="4">
    <location>
        <position position="418"/>
    </location>
    <ligand>
        <name>Zn(2+)</name>
        <dbReference type="ChEBI" id="CHEBI:29105"/>
        <label>1</label>
    </ligand>
</feature>
<dbReference type="PANTHER" id="PTHR10340:SF34">
    <property type="entry name" value="SPHINGOMYELIN PHOSPHODIESTERASE"/>
    <property type="match status" value="1"/>
</dbReference>
<keyword evidence="1 3" id="KW-0378">Hydrolase</keyword>
<dbReference type="GO" id="GO:0006685">
    <property type="term" value="P:sphingomyelin catabolic process"/>
    <property type="evidence" value="ECO:0007669"/>
    <property type="project" value="UniProtKB-UniRule"/>
</dbReference>
<feature type="disulfide bond" evidence="5">
    <location>
        <begin position="175"/>
        <end position="180"/>
    </location>
</feature>
<organism evidence="9 10">
    <name type="scientific">Moniliophthora roreri</name>
    <name type="common">Frosty pod rot fungus</name>
    <name type="synonym">Monilia roreri</name>
    <dbReference type="NCBI Taxonomy" id="221103"/>
    <lineage>
        <taxon>Eukaryota</taxon>
        <taxon>Fungi</taxon>
        <taxon>Dikarya</taxon>
        <taxon>Basidiomycota</taxon>
        <taxon>Agaricomycotina</taxon>
        <taxon>Agaricomycetes</taxon>
        <taxon>Agaricomycetidae</taxon>
        <taxon>Agaricales</taxon>
        <taxon>Marasmiineae</taxon>
        <taxon>Marasmiaceae</taxon>
        <taxon>Moniliophthora</taxon>
    </lineage>
</organism>
<keyword evidence="5" id="KW-1015">Disulfide bond</keyword>
<evidence type="ECO:0000256" key="5">
    <source>
        <dbReference type="PIRSR" id="PIRSR000948-2"/>
    </source>
</evidence>
<keyword evidence="4" id="KW-0479">Metal-binding</keyword>
<dbReference type="Pfam" id="PF00149">
    <property type="entry name" value="Metallophos"/>
    <property type="match status" value="1"/>
</dbReference>
<feature type="binding site" evidence="4">
    <location>
        <position position="270"/>
    </location>
    <ligand>
        <name>Zn(2+)</name>
        <dbReference type="ChEBI" id="CHEBI:29105"/>
        <label>2</label>
    </ligand>
</feature>
<dbReference type="eggNOG" id="KOG3770">
    <property type="taxonomic scope" value="Eukaryota"/>
</dbReference>
<feature type="signal peptide" evidence="7">
    <location>
        <begin position="1"/>
        <end position="25"/>
    </location>
</feature>
<feature type="binding site" evidence="4">
    <location>
        <position position="231"/>
    </location>
    <ligand>
        <name>Zn(2+)</name>
        <dbReference type="ChEBI" id="CHEBI:29105"/>
        <label>1</label>
    </ligand>
</feature>
<feature type="binding site" evidence="4">
    <location>
        <position position="416"/>
    </location>
    <ligand>
        <name>Zn(2+)</name>
        <dbReference type="ChEBI" id="CHEBI:29105"/>
        <label>2</label>
    </ligand>
</feature>
<comment type="function">
    <text evidence="3">Converts sphingomyelin to ceramide.</text>
</comment>
<dbReference type="Proteomes" id="UP000054988">
    <property type="component" value="Unassembled WGS sequence"/>
</dbReference>
<feature type="domain" description="Calcineurin-like phosphoesterase" evidence="8">
    <location>
        <begin position="154"/>
        <end position="419"/>
    </location>
</feature>
<keyword evidence="3" id="KW-0326">Glycosidase</keyword>
<sequence length="610" mass="67406">MIHLKPFGIALLTAIVLLASELIHASLQDDILAALEQMHDCDSCRNVLVEMQKLANMGDDPFVTGFIGLCDELKLADPDVCNGTLAGSGPIIAHDLRQINVTSGKAAGGLCNALFGFCSTNMSIPFEFPLPPLPVWKPNARQNTCSRKRRKPFQVVHISDVHIDREYTLGSEANCTKPLCCRNFADQIGQPISVPAPPNGNAKCDTPVSLADSMLEAIDALNPKFLIFTGDVVEGATWLVNQTSVTRDLEGFNSQLLAKVRSPVYLALGNHDSAPVNAFARATSMTANDSQWVFDTQSLGWSVWIGDEASQQVRHHSGSYSSVVPGTNLRILSVNTQYWYKQNFWLYDSDDFQPDPNGVLSFIAEQLQLAEQASQKVWVIGHIPPGKEDTVEDQSNYYDQILQRYKDTIAGHFFGHSHRDEFRIAYSNYSNPTAENAISALSVGPALTPTSGNPAFKVYDVDPDTFGLVDMRVVFTNTSDPQFQSQPVWRQLYSAREIYGPLVNLSSSSELAPAFWHELSQVFEKNETAFQLYNTLQSRGGAVRKCDETCKNITICDLRAFRSENNCDSPSQGISLGKRKENDPPTLRSESESCEGFNIVSLMTLLRQSL</sequence>
<feature type="binding site" evidence="4">
    <location>
        <position position="231"/>
    </location>
    <ligand>
        <name>Zn(2+)</name>
        <dbReference type="ChEBI" id="CHEBI:29105"/>
        <label>2</label>
    </ligand>
</feature>
<dbReference type="EMBL" id="LATX01000668">
    <property type="protein sequence ID" value="KTB45552.1"/>
    <property type="molecule type" value="Genomic_DNA"/>
</dbReference>
<comment type="cofactor">
    <cofactor evidence="4">
        <name>Zn(2+)</name>
        <dbReference type="ChEBI" id="CHEBI:29105"/>
    </cofactor>
    <text evidence="4">Binds 2 Zn(2+) ions per subunit.</text>
</comment>
<evidence type="ECO:0000256" key="7">
    <source>
        <dbReference type="SAM" id="SignalP"/>
    </source>
</evidence>
<reference evidence="9 10" key="1">
    <citation type="submission" date="2015-12" db="EMBL/GenBank/DDBJ databases">
        <title>Draft genome sequence of Moniliophthora roreri, the causal agent of frosty pod rot of cacao.</title>
        <authorList>
            <person name="Aime M.C."/>
            <person name="Diaz-Valderrama J.R."/>
            <person name="Kijpornyongpan T."/>
            <person name="Phillips-Mora W."/>
        </authorList>
    </citation>
    <scope>NUCLEOTIDE SEQUENCE [LARGE SCALE GENOMIC DNA]</scope>
    <source>
        <strain evidence="9 10">MCA 2952</strain>
    </source>
</reference>
<feature type="binding site" evidence="4">
    <location>
        <position position="160"/>
    </location>
    <ligand>
        <name>Zn(2+)</name>
        <dbReference type="ChEBI" id="CHEBI:29105"/>
        <label>1</label>
    </ligand>
</feature>
<evidence type="ECO:0000259" key="8">
    <source>
        <dbReference type="Pfam" id="PF00149"/>
    </source>
</evidence>
<evidence type="ECO:0000256" key="4">
    <source>
        <dbReference type="PIRSR" id="PIRSR000948-1"/>
    </source>
</evidence>
<dbReference type="PANTHER" id="PTHR10340">
    <property type="entry name" value="SPHINGOMYELIN PHOSPHODIESTERASE"/>
    <property type="match status" value="1"/>
</dbReference>
<feature type="binding site" evidence="4">
    <location>
        <position position="162"/>
    </location>
    <ligand>
        <name>Zn(2+)</name>
        <dbReference type="ChEBI" id="CHEBI:29105"/>
        <label>1</label>
    </ligand>
</feature>
<dbReference type="InterPro" id="IPR004843">
    <property type="entry name" value="Calcineurin-like_PHP"/>
</dbReference>
<dbReference type="GO" id="GO:0004767">
    <property type="term" value="F:sphingomyelin phosphodiesterase activity"/>
    <property type="evidence" value="ECO:0007669"/>
    <property type="project" value="UniProtKB-UniRule"/>
</dbReference>
<dbReference type="GO" id="GO:0046872">
    <property type="term" value="F:metal ion binding"/>
    <property type="evidence" value="ECO:0007669"/>
    <property type="project" value="UniProtKB-KW"/>
</dbReference>
<dbReference type="InterPro" id="IPR029052">
    <property type="entry name" value="Metallo-depent_PP-like"/>
</dbReference>
<dbReference type="InterPro" id="IPR011160">
    <property type="entry name" value="Sphingomy_PDE"/>
</dbReference>
<dbReference type="InterPro" id="IPR041805">
    <property type="entry name" value="ASMase/PPN1_MPP"/>
</dbReference>
<evidence type="ECO:0000313" key="9">
    <source>
        <dbReference type="EMBL" id="KTB45552.1"/>
    </source>
</evidence>
<proteinExistence type="inferred from homology"/>
<feature type="disulfide bond" evidence="5">
    <location>
        <begin position="546"/>
        <end position="550"/>
    </location>
</feature>
<comment type="similarity">
    <text evidence="3">Belongs to the acid sphingomyelinase family.</text>
</comment>
<dbReference type="AlphaFoldDB" id="A0A0W0GAH9"/>
<gene>
    <name evidence="9" type="ORF">WG66_1899</name>
</gene>
<feature type="disulfide bond" evidence="5">
    <location>
        <begin position="70"/>
        <end position="81"/>
    </location>
</feature>
<feature type="region of interest" description="Disordered" evidence="6">
    <location>
        <begin position="569"/>
        <end position="591"/>
    </location>
</feature>
<keyword evidence="4" id="KW-0862">Zinc</keyword>
<protein>
    <recommendedName>
        <fullName evidence="3">Sphingomyelin phosphodiesterase</fullName>
    </recommendedName>
</protein>
<keyword evidence="7" id="KW-0732">Signal</keyword>
<evidence type="ECO:0000256" key="2">
    <source>
        <dbReference type="ARBA" id="ARBA00023180"/>
    </source>
</evidence>
<accession>A0A0W0GAH9</accession>
<dbReference type="PIRSF" id="PIRSF000948">
    <property type="entry name" value="Sphingomy_PDE"/>
    <property type="match status" value="1"/>
</dbReference>
<comment type="caution">
    <text evidence="9">The sequence shown here is derived from an EMBL/GenBank/DDBJ whole genome shotgun (WGS) entry which is preliminary data.</text>
</comment>
<dbReference type="GO" id="GO:0005615">
    <property type="term" value="C:extracellular space"/>
    <property type="evidence" value="ECO:0007669"/>
    <property type="project" value="TreeGrafter"/>
</dbReference>
<evidence type="ECO:0000256" key="6">
    <source>
        <dbReference type="SAM" id="MobiDB-lite"/>
    </source>
</evidence>
<evidence type="ECO:0000313" key="10">
    <source>
        <dbReference type="Proteomes" id="UP000054988"/>
    </source>
</evidence>
<evidence type="ECO:0000256" key="3">
    <source>
        <dbReference type="PIRNR" id="PIRNR000948"/>
    </source>
</evidence>
<feature type="disulfide bond" evidence="5">
    <location>
        <begin position="181"/>
        <end position="204"/>
    </location>
</feature>
<name>A0A0W0GAH9_MONRR</name>
<feature type="chain" id="PRO_5006902550" description="Sphingomyelin phosphodiesterase" evidence="7">
    <location>
        <begin position="26"/>
        <end position="610"/>
    </location>
</feature>
<dbReference type="GO" id="GO:0016798">
    <property type="term" value="F:hydrolase activity, acting on glycosyl bonds"/>
    <property type="evidence" value="ECO:0007669"/>
    <property type="project" value="UniProtKB-KW"/>
</dbReference>
<dbReference type="CDD" id="cd00842">
    <property type="entry name" value="MPP_ASMase"/>
    <property type="match status" value="1"/>
</dbReference>
<feature type="binding site" evidence="4">
    <location>
        <position position="382"/>
    </location>
    <ligand>
        <name>Zn(2+)</name>
        <dbReference type="ChEBI" id="CHEBI:29105"/>
        <label>2</label>
    </ligand>
</feature>
<dbReference type="SUPFAM" id="SSF56300">
    <property type="entry name" value="Metallo-dependent phosphatases"/>
    <property type="match status" value="1"/>
</dbReference>
<evidence type="ECO:0000256" key="1">
    <source>
        <dbReference type="ARBA" id="ARBA00022801"/>
    </source>
</evidence>
<dbReference type="Gene3D" id="3.60.21.10">
    <property type="match status" value="1"/>
</dbReference>